<dbReference type="Pfam" id="PF00106">
    <property type="entry name" value="adh_short"/>
    <property type="match status" value="1"/>
</dbReference>
<dbReference type="CDD" id="cd05233">
    <property type="entry name" value="SDR_c"/>
    <property type="match status" value="1"/>
</dbReference>
<dbReference type="InterPro" id="IPR057326">
    <property type="entry name" value="KR_dom"/>
</dbReference>
<dbReference type="InterPro" id="IPR036291">
    <property type="entry name" value="NAD(P)-bd_dom_sf"/>
</dbReference>
<comment type="similarity">
    <text evidence="1 3">Belongs to the short-chain dehydrogenases/reductases (SDR) family.</text>
</comment>
<comment type="caution">
    <text evidence="5">The sequence shown here is derived from an EMBL/GenBank/DDBJ whole genome shotgun (WGS) entry which is preliminary data.</text>
</comment>
<dbReference type="Gene3D" id="3.40.50.720">
    <property type="entry name" value="NAD(P)-binding Rossmann-like Domain"/>
    <property type="match status" value="1"/>
</dbReference>
<protein>
    <submittedName>
        <fullName evidence="5">SDR family oxidoreductase</fullName>
    </submittedName>
</protein>
<dbReference type="PROSITE" id="PS00061">
    <property type="entry name" value="ADH_SHORT"/>
    <property type="match status" value="1"/>
</dbReference>
<dbReference type="PANTHER" id="PTHR42760">
    <property type="entry name" value="SHORT-CHAIN DEHYDROGENASES/REDUCTASES FAMILY MEMBER"/>
    <property type="match status" value="1"/>
</dbReference>
<keyword evidence="2" id="KW-0560">Oxidoreductase</keyword>
<evidence type="ECO:0000256" key="2">
    <source>
        <dbReference type="ARBA" id="ARBA00023002"/>
    </source>
</evidence>
<evidence type="ECO:0000259" key="4">
    <source>
        <dbReference type="SMART" id="SM00822"/>
    </source>
</evidence>
<dbReference type="SUPFAM" id="SSF51735">
    <property type="entry name" value="NAD(P)-binding Rossmann-fold domains"/>
    <property type="match status" value="1"/>
</dbReference>
<dbReference type="PRINTS" id="PR00081">
    <property type="entry name" value="GDHRDH"/>
</dbReference>
<dbReference type="InterPro" id="IPR020904">
    <property type="entry name" value="Sc_DH/Rdtase_CS"/>
</dbReference>
<evidence type="ECO:0000313" key="6">
    <source>
        <dbReference type="Proteomes" id="UP000481852"/>
    </source>
</evidence>
<dbReference type="InterPro" id="IPR002347">
    <property type="entry name" value="SDR_fam"/>
</dbReference>
<dbReference type="Proteomes" id="UP000481852">
    <property type="component" value="Unassembled WGS sequence"/>
</dbReference>
<dbReference type="GO" id="GO:0016616">
    <property type="term" value="F:oxidoreductase activity, acting on the CH-OH group of donors, NAD or NADP as acceptor"/>
    <property type="evidence" value="ECO:0007669"/>
    <property type="project" value="UniProtKB-ARBA"/>
</dbReference>
<dbReference type="FunFam" id="3.40.50.720:FF:000084">
    <property type="entry name" value="Short-chain dehydrogenase reductase"/>
    <property type="match status" value="1"/>
</dbReference>
<keyword evidence="6" id="KW-1185">Reference proteome</keyword>
<feature type="domain" description="Ketoreductase" evidence="4">
    <location>
        <begin position="32"/>
        <end position="212"/>
    </location>
</feature>
<dbReference type="Pfam" id="PF13561">
    <property type="entry name" value="adh_short_C2"/>
    <property type="match status" value="1"/>
</dbReference>
<dbReference type="PANTHER" id="PTHR42760:SF133">
    <property type="entry name" value="3-OXOACYL-[ACYL-CARRIER-PROTEIN] REDUCTASE"/>
    <property type="match status" value="1"/>
</dbReference>
<accession>A0A6L5X8G1</accession>
<dbReference type="AlphaFoldDB" id="A0A6L5X8G1"/>
<reference evidence="5 6" key="1">
    <citation type="submission" date="2019-08" db="EMBL/GenBank/DDBJ databases">
        <title>In-depth cultivation of the pig gut microbiome towards novel bacterial diversity and tailored functional studies.</title>
        <authorList>
            <person name="Wylensek D."/>
            <person name="Hitch T.C.A."/>
            <person name="Clavel T."/>
        </authorList>
    </citation>
    <scope>NUCLEOTIDE SEQUENCE [LARGE SCALE GENOMIC DNA]</scope>
    <source>
        <strain evidence="5 6">Oil+RF-744-WCA-WT-11</strain>
    </source>
</reference>
<sequence length="295" mass="31911">MYEGFNNYVLKNLFLLRKEVCRMGLSIDFTGKTVLVTGAGRGLGKAMALTFAQAGADVYLGNRKEDQGMETVKEIEAMGRKSGFTRCDVAKEEDVKKLLHDAVDFGGGKLDAFVNAAGVISIEDVMYTSDEEVKRLFDINVLGTIHALKHGLSVMEKQKHGNIVTVSSIAGRGGMAMLQAYCASKASVISLTQSAAKMAAPYGVRVNSIAPGIIRTSMWEEILDGMAHGWNPDDKRELSSEEREKLWNASVQGMIPMGHAQQPEDIAWATAFIASDLAREITGQVLAIDGGTTMV</sequence>
<dbReference type="PRINTS" id="PR00080">
    <property type="entry name" value="SDRFAMILY"/>
</dbReference>
<dbReference type="SMART" id="SM00822">
    <property type="entry name" value="PKS_KR"/>
    <property type="match status" value="1"/>
</dbReference>
<evidence type="ECO:0000313" key="5">
    <source>
        <dbReference type="EMBL" id="MSS14722.1"/>
    </source>
</evidence>
<dbReference type="EMBL" id="VULZ01000006">
    <property type="protein sequence ID" value="MSS14722.1"/>
    <property type="molecule type" value="Genomic_DNA"/>
</dbReference>
<proteinExistence type="inferred from homology"/>
<evidence type="ECO:0000256" key="1">
    <source>
        <dbReference type="ARBA" id="ARBA00006484"/>
    </source>
</evidence>
<organism evidence="5 6">
    <name type="scientific">Porcincola intestinalis</name>
    <dbReference type="NCBI Taxonomy" id="2606632"/>
    <lineage>
        <taxon>Bacteria</taxon>
        <taxon>Bacillati</taxon>
        <taxon>Bacillota</taxon>
        <taxon>Clostridia</taxon>
        <taxon>Lachnospirales</taxon>
        <taxon>Lachnospiraceae</taxon>
        <taxon>Porcincola</taxon>
    </lineage>
</organism>
<name>A0A6L5X8G1_9FIRM</name>
<evidence type="ECO:0000256" key="3">
    <source>
        <dbReference type="RuleBase" id="RU000363"/>
    </source>
</evidence>
<gene>
    <name evidence="5" type="ORF">FYJ35_06650</name>
</gene>
<dbReference type="GO" id="GO:0008206">
    <property type="term" value="P:bile acid metabolic process"/>
    <property type="evidence" value="ECO:0007669"/>
    <property type="project" value="UniProtKB-ARBA"/>
</dbReference>